<name>A0A9E7GWB8_9LILI</name>
<feature type="region of interest" description="Disordered" evidence="1">
    <location>
        <begin position="1"/>
        <end position="38"/>
    </location>
</feature>
<keyword evidence="3" id="KW-1185">Reference proteome</keyword>
<dbReference type="EMBL" id="CP097510">
    <property type="protein sequence ID" value="URE22300.1"/>
    <property type="molecule type" value="Genomic_DNA"/>
</dbReference>
<gene>
    <name evidence="2" type="ORF">MUK42_12998</name>
</gene>
<evidence type="ECO:0000256" key="1">
    <source>
        <dbReference type="SAM" id="MobiDB-lite"/>
    </source>
</evidence>
<protein>
    <submittedName>
        <fullName evidence="2">Uncharacterized protein</fullName>
    </submittedName>
</protein>
<sequence>MSEPRRESSAPGSPQVPQPRHSVPRVPADGSVPARTEMRVRPRDLRVLVSPDEVPDPDVHLVAGVQAQDLLLRAHGRWSAA</sequence>
<dbReference type="Proteomes" id="UP001055439">
    <property type="component" value="Chromosome 8"/>
</dbReference>
<organism evidence="2 3">
    <name type="scientific">Musa troglodytarum</name>
    <name type="common">fe'i banana</name>
    <dbReference type="NCBI Taxonomy" id="320322"/>
    <lineage>
        <taxon>Eukaryota</taxon>
        <taxon>Viridiplantae</taxon>
        <taxon>Streptophyta</taxon>
        <taxon>Embryophyta</taxon>
        <taxon>Tracheophyta</taxon>
        <taxon>Spermatophyta</taxon>
        <taxon>Magnoliopsida</taxon>
        <taxon>Liliopsida</taxon>
        <taxon>Zingiberales</taxon>
        <taxon>Musaceae</taxon>
        <taxon>Musa</taxon>
    </lineage>
</organism>
<reference evidence="2" key="1">
    <citation type="submission" date="2022-05" db="EMBL/GenBank/DDBJ databases">
        <title>The Musa troglodytarum L. genome provides insights into the mechanism of non-climacteric behaviour and enrichment of carotenoids.</title>
        <authorList>
            <person name="Wang J."/>
        </authorList>
    </citation>
    <scope>NUCLEOTIDE SEQUENCE</scope>
    <source>
        <tissue evidence="2">Leaf</tissue>
    </source>
</reference>
<proteinExistence type="predicted"/>
<dbReference type="AlphaFoldDB" id="A0A9E7GWB8"/>
<accession>A0A9E7GWB8</accession>
<evidence type="ECO:0000313" key="2">
    <source>
        <dbReference type="EMBL" id="URE22300.1"/>
    </source>
</evidence>
<evidence type="ECO:0000313" key="3">
    <source>
        <dbReference type="Proteomes" id="UP001055439"/>
    </source>
</evidence>